<proteinExistence type="predicted"/>
<evidence type="ECO:0000259" key="2">
    <source>
        <dbReference type="Pfam" id="PF00248"/>
    </source>
</evidence>
<evidence type="ECO:0000256" key="1">
    <source>
        <dbReference type="ARBA" id="ARBA00023002"/>
    </source>
</evidence>
<evidence type="ECO:0000313" key="4">
    <source>
        <dbReference type="Proteomes" id="UP000646827"/>
    </source>
</evidence>
<dbReference type="OrthoDB" id="37537at2759"/>
<dbReference type="InterPro" id="IPR023210">
    <property type="entry name" value="NADP_OxRdtase_dom"/>
</dbReference>
<organism evidence="3 4">
    <name type="scientific">Circinella minor</name>
    <dbReference type="NCBI Taxonomy" id="1195481"/>
    <lineage>
        <taxon>Eukaryota</taxon>
        <taxon>Fungi</taxon>
        <taxon>Fungi incertae sedis</taxon>
        <taxon>Mucoromycota</taxon>
        <taxon>Mucoromycotina</taxon>
        <taxon>Mucoromycetes</taxon>
        <taxon>Mucorales</taxon>
        <taxon>Lichtheimiaceae</taxon>
        <taxon>Circinella</taxon>
    </lineage>
</organism>
<dbReference type="Proteomes" id="UP000646827">
    <property type="component" value="Unassembled WGS sequence"/>
</dbReference>
<dbReference type="SUPFAM" id="SSF51430">
    <property type="entry name" value="NAD(P)-linked oxidoreductase"/>
    <property type="match status" value="1"/>
</dbReference>
<dbReference type="CDD" id="cd19076">
    <property type="entry name" value="AKR_AKR13A_13D"/>
    <property type="match status" value="1"/>
</dbReference>
<protein>
    <recommendedName>
        <fullName evidence="2">NADP-dependent oxidoreductase domain-containing protein</fullName>
    </recommendedName>
</protein>
<name>A0A8H7S7W8_9FUNG</name>
<dbReference type="Gene3D" id="3.20.20.100">
    <property type="entry name" value="NADP-dependent oxidoreductase domain"/>
    <property type="match status" value="1"/>
</dbReference>
<dbReference type="PANTHER" id="PTHR43625:SF40">
    <property type="entry name" value="ALDO-KETO REDUCTASE YAKC [NADP(+)]"/>
    <property type="match status" value="1"/>
</dbReference>
<feature type="domain" description="NADP-dependent oxidoreductase" evidence="2">
    <location>
        <begin position="17"/>
        <end position="310"/>
    </location>
</feature>
<comment type="caution">
    <text evidence="3">The sequence shown here is derived from an EMBL/GenBank/DDBJ whole genome shotgun (WGS) entry which is preliminary data.</text>
</comment>
<keyword evidence="1" id="KW-0560">Oxidoreductase</keyword>
<dbReference type="PANTHER" id="PTHR43625">
    <property type="entry name" value="AFLATOXIN B1 ALDEHYDE REDUCTASE"/>
    <property type="match status" value="1"/>
</dbReference>
<dbReference type="GO" id="GO:0016491">
    <property type="term" value="F:oxidoreductase activity"/>
    <property type="evidence" value="ECO:0007669"/>
    <property type="project" value="UniProtKB-KW"/>
</dbReference>
<accession>A0A8H7S7W8</accession>
<evidence type="ECO:0000313" key="3">
    <source>
        <dbReference type="EMBL" id="KAG2223698.1"/>
    </source>
</evidence>
<dbReference type="EMBL" id="JAEPRB010000056">
    <property type="protein sequence ID" value="KAG2223698.1"/>
    <property type="molecule type" value="Genomic_DNA"/>
</dbReference>
<keyword evidence="4" id="KW-1185">Reference proteome</keyword>
<dbReference type="InterPro" id="IPR036812">
    <property type="entry name" value="NAD(P)_OxRdtase_dom_sf"/>
</dbReference>
<dbReference type="AlphaFoldDB" id="A0A8H7S7W8"/>
<dbReference type="GO" id="GO:0005737">
    <property type="term" value="C:cytoplasm"/>
    <property type="evidence" value="ECO:0007669"/>
    <property type="project" value="TreeGrafter"/>
</dbReference>
<dbReference type="Pfam" id="PF00248">
    <property type="entry name" value="Aldo_ket_red"/>
    <property type="match status" value="1"/>
</dbReference>
<dbReference type="InterPro" id="IPR050791">
    <property type="entry name" value="Aldo-Keto_reductase"/>
</dbReference>
<reference evidence="3 4" key="1">
    <citation type="submission" date="2020-12" db="EMBL/GenBank/DDBJ databases">
        <title>Metabolic potential, ecology and presence of endohyphal bacteria is reflected in genomic diversity of Mucoromycotina.</title>
        <authorList>
            <person name="Muszewska A."/>
            <person name="Okrasinska A."/>
            <person name="Steczkiewicz K."/>
            <person name="Drgas O."/>
            <person name="Orlowska M."/>
            <person name="Perlinska-Lenart U."/>
            <person name="Aleksandrzak-Piekarczyk T."/>
            <person name="Szatraj K."/>
            <person name="Zielenkiewicz U."/>
            <person name="Pilsyk S."/>
            <person name="Malc E."/>
            <person name="Mieczkowski P."/>
            <person name="Kruszewska J.S."/>
            <person name="Biernat P."/>
            <person name="Pawlowska J."/>
        </authorList>
    </citation>
    <scope>NUCLEOTIDE SEQUENCE [LARGE SCALE GENOMIC DNA]</scope>
    <source>
        <strain evidence="3 4">CBS 142.35</strain>
    </source>
</reference>
<sequence length="332" mass="36983">MVNPREIGKTGIKVNPVGLGCMGMSDGIYGPANDADSRNVLDRALELGCTFWDTADIYGHGHNESLLSETVKKNRDKIFLCTKFGILLNPETHAFEGICGKPEYVRNSCEESLARLGIDTIDLYYLHRVDKDTPIEETVKAMAELVKEGKVRYLGLSECSGDTLRRAYKVHPITAVQMEYSPWFNDIETNGLLDAARELGVSIIAYSPLGRGFLTGAIKSLDDIPENDFRRTVPRFSAENFPKNLELVKKIEELAAKKGVTASEYVLAWVLGQGDDFFVIPGTKKIKYLEQNIKGGQLELTKEEEVEMRAVIDAAQPQGARYVDVMMSYLDD</sequence>
<gene>
    <name evidence="3" type="ORF">INT45_007276</name>
</gene>